<dbReference type="Proteomes" id="UP000224877">
    <property type="component" value="Segment"/>
</dbReference>
<gene>
    <name evidence="1" type="ORF">BPT24_055</name>
</gene>
<reference evidence="1 2" key="1">
    <citation type="submission" date="2016-07" db="EMBL/GenBank/DDBJ databases">
        <title>Characterization of three bacteriophages infecting bacteria isolated from shrimp culture pond water.</title>
        <authorList>
            <person name="Khoa H.V."/>
        </authorList>
    </citation>
    <scope>NUCLEOTIDE SEQUENCE [LARGE SCALE GENOMIC DNA]</scope>
</reference>
<sequence>MESNILDLVRNNENTRFTVMRVDEYDEQREQYHNQIEEFAKDSYLSDNFYTIEAKANAIGFDENDFVHTMYNKDGDVFYWFSQTSNLVDALDELMNYVITYNDNKGWYDVMLFHQANNVLLADLDLHTEHNKIRWSEHSMNMVKIFFEVDLQTLKHIYERQDNFQ</sequence>
<evidence type="ECO:0000313" key="1">
    <source>
        <dbReference type="EMBL" id="BAV39178.1"/>
    </source>
</evidence>
<keyword evidence="2" id="KW-1185">Reference proteome</keyword>
<name>A0A1B4XWI4_9CAUD</name>
<proteinExistence type="predicted"/>
<evidence type="ECO:0000313" key="2">
    <source>
        <dbReference type="Proteomes" id="UP000224877"/>
    </source>
</evidence>
<accession>A0A1B4XWI4</accession>
<protein>
    <submittedName>
        <fullName evidence="1">Uncharacterized protein</fullName>
    </submittedName>
</protein>
<organism evidence="1 2">
    <name type="scientific">Tenacibaculum phage pT24</name>
    <dbReference type="NCBI Taxonomy" id="1880590"/>
    <lineage>
        <taxon>Viruses</taxon>
        <taxon>Duplodnaviria</taxon>
        <taxon>Heunggongvirae</taxon>
        <taxon>Uroviricota</taxon>
        <taxon>Caudoviricetes</taxon>
        <taxon>Kungbxnavirus</taxon>
        <taxon>Kungbxnavirus pT24</taxon>
    </lineage>
</organism>
<dbReference type="EMBL" id="LC168164">
    <property type="protein sequence ID" value="BAV39178.1"/>
    <property type="molecule type" value="Genomic_DNA"/>
</dbReference>